<evidence type="ECO:0000256" key="3">
    <source>
        <dbReference type="ARBA" id="ARBA00022723"/>
    </source>
</evidence>
<feature type="domain" description="Thiamine pyrophosphate enzyme N-terminal TPP-binding" evidence="13">
    <location>
        <begin position="1"/>
        <end position="114"/>
    </location>
</feature>
<keyword evidence="3" id="KW-0479">Metal-binding</keyword>
<dbReference type="Pfam" id="PF02775">
    <property type="entry name" value="TPP_enzyme_C"/>
    <property type="match status" value="1"/>
</dbReference>
<dbReference type="InterPro" id="IPR045025">
    <property type="entry name" value="HACL1-like"/>
</dbReference>
<name>A0A0V0QJL5_PSEPJ</name>
<sequence length="565" mass="62611">MDTNQVIARALAGQDIKYCFGIVGVPVIELGVAFQAEGINYYGCRNEQAASYSAQAVGYLTRRPGICLCVSGPGMIHGMAGVANAWSNGWPMILIAGASDISQDGKGGFQESNQLVLAQQYCKYSYRVTQVKQIPFVIEKAVRMSIQGRPGPVYIEFPGDILNQKIPEEDVQFLPLFQQVAKSQAPIENIQKSLQLLAEAKKPLVIIGKGAAYAQSEKEVLDFINTTQLPFLPTPMGKGVISDKHELCVGPARSTALGQADVILLIGARLNWMLHFGQAPRFQKNVKILQIDILPEEFDQNVRGTVNLLGDITSILNQFNQTLKEDTNFRNKFGKNKNQEWKNILADKIAKNKKVSQDLMNFNGTPMTYYSSLNVINQYLPDKFIYIGEGANTMDIGRTIINQIEPRTKLDAGTYGTMGIGLPFAIAAQIVHPERPVIAIMGDSAFGFSGMEIETAIRYQLPLIIFIINNNGISMGVEEMPEKKDRPLDLAPYQLGVQIRYEKLAEGLGGRGFLAKNTQELESVCKQIFSEKLQFTIVNVIIDPFGSRKPQEHNWLTKEEPKSKL</sequence>
<evidence type="ECO:0000256" key="8">
    <source>
        <dbReference type="ARBA" id="ARBA00044454"/>
    </source>
</evidence>
<keyword evidence="15" id="KW-1185">Reference proteome</keyword>
<dbReference type="GO" id="GO:0030976">
    <property type="term" value="F:thiamine pyrophosphate binding"/>
    <property type="evidence" value="ECO:0007669"/>
    <property type="project" value="InterPro"/>
</dbReference>
<evidence type="ECO:0000256" key="10">
    <source>
        <dbReference type="RuleBase" id="RU362132"/>
    </source>
</evidence>
<dbReference type="Pfam" id="PF00205">
    <property type="entry name" value="TPP_enzyme_M"/>
    <property type="match status" value="1"/>
</dbReference>
<comment type="caution">
    <text evidence="14">The sequence shown here is derived from an EMBL/GenBank/DDBJ whole genome shotgun (WGS) entry which is preliminary data.</text>
</comment>
<organism evidence="14 15">
    <name type="scientific">Pseudocohnilembus persalinus</name>
    <name type="common">Ciliate</name>
    <dbReference type="NCBI Taxonomy" id="266149"/>
    <lineage>
        <taxon>Eukaryota</taxon>
        <taxon>Sar</taxon>
        <taxon>Alveolata</taxon>
        <taxon>Ciliophora</taxon>
        <taxon>Intramacronucleata</taxon>
        <taxon>Oligohymenophorea</taxon>
        <taxon>Scuticociliatia</taxon>
        <taxon>Philasterida</taxon>
        <taxon>Pseudocohnilembidae</taxon>
        <taxon>Pseudocohnilembus</taxon>
    </lineage>
</organism>
<feature type="domain" description="Thiamine pyrophosphate enzyme central" evidence="11">
    <location>
        <begin position="190"/>
        <end position="318"/>
    </location>
</feature>
<accession>A0A0V0QJL5</accession>
<protein>
    <recommendedName>
        <fullName evidence="9">2-hydroxyacyl-CoA lyase</fullName>
        <ecNumber evidence="9">4.1.2.63</ecNumber>
    </recommendedName>
</protein>
<dbReference type="InterPro" id="IPR011766">
    <property type="entry name" value="TPP_enzyme_TPP-bd"/>
</dbReference>
<keyword evidence="6" id="KW-0456">Lyase</keyword>
<reference evidence="14 15" key="1">
    <citation type="journal article" date="2015" name="Sci. Rep.">
        <title>Genome of the facultative scuticociliatosis pathogen Pseudocohnilembus persalinus provides insight into its virulence through horizontal gene transfer.</title>
        <authorList>
            <person name="Xiong J."/>
            <person name="Wang G."/>
            <person name="Cheng J."/>
            <person name="Tian M."/>
            <person name="Pan X."/>
            <person name="Warren A."/>
            <person name="Jiang C."/>
            <person name="Yuan D."/>
            <person name="Miao W."/>
        </authorList>
    </citation>
    <scope>NUCLEOTIDE SEQUENCE [LARGE SCALE GENOMIC DNA]</scope>
    <source>
        <strain evidence="14">36N120E</strain>
    </source>
</reference>
<evidence type="ECO:0000256" key="1">
    <source>
        <dbReference type="ARBA" id="ARBA00001964"/>
    </source>
</evidence>
<dbReference type="Pfam" id="PF02776">
    <property type="entry name" value="TPP_enzyme_N"/>
    <property type="match status" value="1"/>
</dbReference>
<dbReference type="Gene3D" id="3.40.50.1220">
    <property type="entry name" value="TPP-binding domain"/>
    <property type="match status" value="1"/>
</dbReference>
<dbReference type="PROSITE" id="PS00187">
    <property type="entry name" value="TPP_ENZYMES"/>
    <property type="match status" value="1"/>
</dbReference>
<evidence type="ECO:0000259" key="13">
    <source>
        <dbReference type="Pfam" id="PF02776"/>
    </source>
</evidence>
<gene>
    <name evidence="14" type="ORF">PPERSA_10094</name>
</gene>
<evidence type="ECO:0000313" key="14">
    <source>
        <dbReference type="EMBL" id="KRX02477.1"/>
    </source>
</evidence>
<dbReference type="GO" id="GO:0106359">
    <property type="term" value="F:2-hydroxyacyl-CoA lyase activity"/>
    <property type="evidence" value="ECO:0007669"/>
    <property type="project" value="UniProtKB-EC"/>
</dbReference>
<dbReference type="Proteomes" id="UP000054937">
    <property type="component" value="Unassembled WGS sequence"/>
</dbReference>
<dbReference type="SUPFAM" id="SSF52467">
    <property type="entry name" value="DHS-like NAD/FAD-binding domain"/>
    <property type="match status" value="1"/>
</dbReference>
<dbReference type="SUPFAM" id="SSF52518">
    <property type="entry name" value="Thiamin diphosphate-binding fold (THDP-binding)"/>
    <property type="match status" value="2"/>
</dbReference>
<evidence type="ECO:0000256" key="9">
    <source>
        <dbReference type="ARBA" id="ARBA00044518"/>
    </source>
</evidence>
<evidence type="ECO:0000256" key="7">
    <source>
        <dbReference type="ARBA" id="ARBA00044451"/>
    </source>
</evidence>
<dbReference type="Gene3D" id="3.40.50.970">
    <property type="match status" value="2"/>
</dbReference>
<comment type="catalytic activity">
    <reaction evidence="8">
        <text>an (R)-2-hydroxy-long-chain-fatty acyl-CoA = a long-chain fatty aldehyde + formyl-CoA</text>
        <dbReference type="Rhea" id="RHEA:67444"/>
        <dbReference type="ChEBI" id="CHEBI:17176"/>
        <dbReference type="ChEBI" id="CHEBI:57376"/>
        <dbReference type="ChEBI" id="CHEBI:170012"/>
        <dbReference type="EC" id="4.1.2.63"/>
    </reaction>
    <physiologicalReaction direction="left-to-right" evidence="8">
        <dbReference type="Rhea" id="RHEA:67445"/>
    </physiologicalReaction>
</comment>
<dbReference type="InterPro" id="IPR000399">
    <property type="entry name" value="TPP-bd_CS"/>
</dbReference>
<evidence type="ECO:0000256" key="2">
    <source>
        <dbReference type="ARBA" id="ARBA00007812"/>
    </source>
</evidence>
<dbReference type="AlphaFoldDB" id="A0A0V0QJL5"/>
<evidence type="ECO:0000256" key="6">
    <source>
        <dbReference type="ARBA" id="ARBA00023239"/>
    </source>
</evidence>
<dbReference type="InParanoid" id="A0A0V0QJL5"/>
<evidence type="ECO:0000256" key="4">
    <source>
        <dbReference type="ARBA" id="ARBA00022842"/>
    </source>
</evidence>
<evidence type="ECO:0000259" key="12">
    <source>
        <dbReference type="Pfam" id="PF02775"/>
    </source>
</evidence>
<proteinExistence type="inferred from homology"/>
<comment type="cofactor">
    <cofactor evidence="1">
        <name>thiamine diphosphate</name>
        <dbReference type="ChEBI" id="CHEBI:58937"/>
    </cofactor>
</comment>
<feature type="domain" description="Thiamine pyrophosphate enzyme TPP-binding" evidence="12">
    <location>
        <begin position="392"/>
        <end position="539"/>
    </location>
</feature>
<dbReference type="OrthoDB" id="16262at2759"/>
<dbReference type="InterPro" id="IPR029061">
    <property type="entry name" value="THDP-binding"/>
</dbReference>
<dbReference type="GO" id="GO:0005777">
    <property type="term" value="C:peroxisome"/>
    <property type="evidence" value="ECO:0007669"/>
    <property type="project" value="TreeGrafter"/>
</dbReference>
<dbReference type="CDD" id="cd07035">
    <property type="entry name" value="TPP_PYR_POX_like"/>
    <property type="match status" value="1"/>
</dbReference>
<comment type="similarity">
    <text evidence="2 10">Belongs to the TPP enzyme family.</text>
</comment>
<dbReference type="CDD" id="cd02004">
    <property type="entry name" value="TPP_BZL_OCoD_HPCL"/>
    <property type="match status" value="1"/>
</dbReference>
<dbReference type="EMBL" id="LDAU01000155">
    <property type="protein sequence ID" value="KRX02477.1"/>
    <property type="molecule type" value="Genomic_DNA"/>
</dbReference>
<dbReference type="PANTHER" id="PTHR43710">
    <property type="entry name" value="2-HYDROXYACYL-COA LYASE"/>
    <property type="match status" value="1"/>
</dbReference>
<keyword evidence="5 10" id="KW-0786">Thiamine pyrophosphate</keyword>
<dbReference type="InterPro" id="IPR029035">
    <property type="entry name" value="DHS-like_NAD/FAD-binding_dom"/>
</dbReference>
<dbReference type="EC" id="4.1.2.63" evidence="9"/>
<dbReference type="PANTHER" id="PTHR43710:SF2">
    <property type="entry name" value="2-HYDROXYACYL-COA LYASE 1"/>
    <property type="match status" value="1"/>
</dbReference>
<evidence type="ECO:0000259" key="11">
    <source>
        <dbReference type="Pfam" id="PF00205"/>
    </source>
</evidence>
<dbReference type="GO" id="GO:0001561">
    <property type="term" value="P:fatty acid alpha-oxidation"/>
    <property type="evidence" value="ECO:0007669"/>
    <property type="project" value="TreeGrafter"/>
</dbReference>
<dbReference type="GO" id="GO:0000287">
    <property type="term" value="F:magnesium ion binding"/>
    <property type="evidence" value="ECO:0007669"/>
    <property type="project" value="InterPro"/>
</dbReference>
<dbReference type="FunFam" id="3.40.50.1220:FF:000006">
    <property type="entry name" value="2-hydroxyacyl-CoA lyase 1"/>
    <property type="match status" value="1"/>
</dbReference>
<comment type="catalytic activity">
    <reaction evidence="7">
        <text>a 2-hydroxy-3-methyl fatty acyl-CoA = a 2-methyl-branched fatty aldehyde + formyl-CoA</text>
        <dbReference type="Rhea" id="RHEA:25375"/>
        <dbReference type="ChEBI" id="CHEBI:49188"/>
        <dbReference type="ChEBI" id="CHEBI:57376"/>
        <dbReference type="ChEBI" id="CHEBI:58783"/>
        <dbReference type="EC" id="4.1.2.63"/>
    </reaction>
    <physiologicalReaction direction="left-to-right" evidence="7">
        <dbReference type="Rhea" id="RHEA:25376"/>
    </physiologicalReaction>
</comment>
<evidence type="ECO:0000256" key="5">
    <source>
        <dbReference type="ARBA" id="ARBA00023052"/>
    </source>
</evidence>
<dbReference type="FunCoup" id="A0A0V0QJL5">
    <property type="interactions" value="2"/>
</dbReference>
<dbReference type="OMA" id="YMGMIGM"/>
<dbReference type="InterPro" id="IPR012001">
    <property type="entry name" value="Thiamin_PyroP_enz_TPP-bd_dom"/>
</dbReference>
<keyword evidence="4" id="KW-0460">Magnesium</keyword>
<dbReference type="InterPro" id="IPR012000">
    <property type="entry name" value="Thiamin_PyroP_enz_cen_dom"/>
</dbReference>
<evidence type="ECO:0000313" key="15">
    <source>
        <dbReference type="Proteomes" id="UP000054937"/>
    </source>
</evidence>